<accession>A0A7X6IB13</accession>
<organism evidence="3 4">
    <name type="scientific">Candidatus Manganitrophus noduliformans</name>
    <dbReference type="NCBI Taxonomy" id="2606439"/>
    <lineage>
        <taxon>Bacteria</taxon>
        <taxon>Pseudomonadati</taxon>
        <taxon>Nitrospirota</taxon>
        <taxon>Nitrospiria</taxon>
        <taxon>Candidatus Troglogloeales</taxon>
        <taxon>Candidatus Manganitrophaceae</taxon>
        <taxon>Candidatus Manganitrophus</taxon>
    </lineage>
</organism>
<dbReference type="CDD" id="cd02440">
    <property type="entry name" value="AdoMet_MTases"/>
    <property type="match status" value="1"/>
</dbReference>
<proteinExistence type="predicted"/>
<dbReference type="EMBL" id="VTOW01000002">
    <property type="protein sequence ID" value="NKE71001.1"/>
    <property type="molecule type" value="Genomic_DNA"/>
</dbReference>
<dbReference type="NCBIfam" id="TIGR00095">
    <property type="entry name" value="16S rRNA (guanine(966)-N(2))-methyltransferase RsmD"/>
    <property type="match status" value="1"/>
</dbReference>
<evidence type="ECO:0000256" key="1">
    <source>
        <dbReference type="ARBA" id="ARBA00022603"/>
    </source>
</evidence>
<reference evidence="3 4" key="1">
    <citation type="journal article" date="2020" name="Nature">
        <title>Bacterial chemolithoautotrophy via manganese oxidation.</title>
        <authorList>
            <person name="Yu H."/>
            <person name="Leadbetter J.R."/>
        </authorList>
    </citation>
    <scope>NUCLEOTIDE SEQUENCE [LARGE SCALE GENOMIC DNA]</scope>
    <source>
        <strain evidence="3 4">Mn-1</strain>
    </source>
</reference>
<sequence>MNQSQRTESKDKTGRVTDSPLHYSLIKTPLRIISGSHKGRRLYAPSGLDVRPTSDKVKEALFNILSDRIEGASFLDLYAGIGSIGIEALSRGAKEVVFVEKSKKHVGFLKKNLSLSPFEGRFDLFCMDAVDFLKKKKAGPFHLIFIDPPYEGEEIEKTLPLLGEGDMITDDATVIIQHFHKKILAEQTGRLRFIKRYKYGETVLSFYGKG</sequence>
<dbReference type="AlphaFoldDB" id="A0A7X6IB13"/>
<evidence type="ECO:0000313" key="3">
    <source>
        <dbReference type="EMBL" id="NKE71001.1"/>
    </source>
</evidence>
<dbReference type="EC" id="2.1.1.171" evidence="3"/>
<dbReference type="Pfam" id="PF03602">
    <property type="entry name" value="Cons_hypoth95"/>
    <property type="match status" value="1"/>
</dbReference>
<evidence type="ECO:0000313" key="4">
    <source>
        <dbReference type="Proteomes" id="UP000534783"/>
    </source>
</evidence>
<dbReference type="InterPro" id="IPR029063">
    <property type="entry name" value="SAM-dependent_MTases_sf"/>
</dbReference>
<name>A0A7X6IB13_9BACT</name>
<gene>
    <name evidence="3" type="primary">rsmD</name>
    <name evidence="3" type="ORF">MNODULE_09650</name>
</gene>
<dbReference type="PANTHER" id="PTHR43542:SF1">
    <property type="entry name" value="METHYLTRANSFERASE"/>
    <property type="match status" value="1"/>
</dbReference>
<protein>
    <submittedName>
        <fullName evidence="3">16S rRNA (Guanine(966)-N(2))-methyltransferase RsmD</fullName>
        <ecNumber evidence="3">2.1.1.171</ecNumber>
    </submittedName>
</protein>
<keyword evidence="1 3" id="KW-0489">Methyltransferase</keyword>
<dbReference type="GO" id="GO:0052913">
    <property type="term" value="F:16S rRNA (guanine(966)-N(2))-methyltransferase activity"/>
    <property type="evidence" value="ECO:0007669"/>
    <property type="project" value="UniProtKB-EC"/>
</dbReference>
<dbReference type="Gene3D" id="3.40.50.150">
    <property type="entry name" value="Vaccinia Virus protein VP39"/>
    <property type="match status" value="1"/>
</dbReference>
<dbReference type="GO" id="GO:0003676">
    <property type="term" value="F:nucleic acid binding"/>
    <property type="evidence" value="ECO:0007669"/>
    <property type="project" value="InterPro"/>
</dbReference>
<evidence type="ECO:0000256" key="2">
    <source>
        <dbReference type="ARBA" id="ARBA00022679"/>
    </source>
</evidence>
<keyword evidence="4" id="KW-1185">Reference proteome</keyword>
<dbReference type="PANTHER" id="PTHR43542">
    <property type="entry name" value="METHYLTRANSFERASE"/>
    <property type="match status" value="1"/>
</dbReference>
<dbReference type="InterPro" id="IPR002052">
    <property type="entry name" value="DNA_methylase_N6_adenine_CS"/>
</dbReference>
<dbReference type="SUPFAM" id="SSF53335">
    <property type="entry name" value="S-adenosyl-L-methionine-dependent methyltransferases"/>
    <property type="match status" value="1"/>
</dbReference>
<dbReference type="PIRSF" id="PIRSF004553">
    <property type="entry name" value="CHP00095"/>
    <property type="match status" value="1"/>
</dbReference>
<comment type="caution">
    <text evidence="3">The sequence shown here is derived from an EMBL/GenBank/DDBJ whole genome shotgun (WGS) entry which is preliminary data.</text>
</comment>
<dbReference type="Proteomes" id="UP000534783">
    <property type="component" value="Unassembled WGS sequence"/>
</dbReference>
<dbReference type="PROSITE" id="PS00092">
    <property type="entry name" value="N6_MTASE"/>
    <property type="match status" value="1"/>
</dbReference>
<dbReference type="InterPro" id="IPR004398">
    <property type="entry name" value="RNA_MeTrfase_RsmD"/>
</dbReference>
<keyword evidence="2 3" id="KW-0808">Transferase</keyword>